<dbReference type="NCBIfam" id="TIGR01730">
    <property type="entry name" value="RND_mfp"/>
    <property type="match status" value="1"/>
</dbReference>
<feature type="domain" description="Multidrug resistance protein MdtA-like beta-barrel" evidence="7">
    <location>
        <begin position="208"/>
        <end position="292"/>
    </location>
</feature>
<evidence type="ECO:0000256" key="2">
    <source>
        <dbReference type="ARBA" id="ARBA00009477"/>
    </source>
</evidence>
<dbReference type="GO" id="GO:0022857">
    <property type="term" value="F:transmembrane transporter activity"/>
    <property type="evidence" value="ECO:0007669"/>
    <property type="project" value="InterPro"/>
</dbReference>
<organism evidence="9 10">
    <name type="scientific">Marivibrio halodurans</name>
    <dbReference type="NCBI Taxonomy" id="2039722"/>
    <lineage>
        <taxon>Bacteria</taxon>
        <taxon>Pseudomonadati</taxon>
        <taxon>Pseudomonadota</taxon>
        <taxon>Alphaproteobacteria</taxon>
        <taxon>Rhodospirillales</taxon>
        <taxon>Rhodospirillaceae</taxon>
        <taxon>Marivibrio</taxon>
    </lineage>
</organism>
<feature type="signal peptide" evidence="4">
    <location>
        <begin position="1"/>
        <end position="26"/>
    </location>
</feature>
<dbReference type="Proteomes" id="UP000672602">
    <property type="component" value="Unassembled WGS sequence"/>
</dbReference>
<feature type="chain" id="PRO_5035167231" evidence="4">
    <location>
        <begin position="27"/>
        <end position="383"/>
    </location>
</feature>
<dbReference type="EMBL" id="JAGMWN010000001">
    <property type="protein sequence ID" value="MBP5855999.1"/>
    <property type="molecule type" value="Genomic_DNA"/>
</dbReference>
<feature type="domain" description="Multidrug resistance protein MdtA-like barrel-sandwich hybrid" evidence="6">
    <location>
        <begin position="62"/>
        <end position="203"/>
    </location>
</feature>
<comment type="similarity">
    <text evidence="2">Belongs to the membrane fusion protein (MFP) (TC 8.A.1) family.</text>
</comment>
<dbReference type="Gene3D" id="2.40.50.100">
    <property type="match status" value="1"/>
</dbReference>
<proteinExistence type="inferred from homology"/>
<keyword evidence="4" id="KW-0732">Signal</keyword>
<dbReference type="GO" id="GO:0046677">
    <property type="term" value="P:response to antibiotic"/>
    <property type="evidence" value="ECO:0007669"/>
    <property type="project" value="TreeGrafter"/>
</dbReference>
<dbReference type="InterPro" id="IPR058626">
    <property type="entry name" value="MdtA-like_b-barrel"/>
</dbReference>
<dbReference type="SUPFAM" id="SSF111369">
    <property type="entry name" value="HlyD-like secretion proteins"/>
    <property type="match status" value="1"/>
</dbReference>
<evidence type="ECO:0000259" key="8">
    <source>
        <dbReference type="Pfam" id="PF25967"/>
    </source>
</evidence>
<protein>
    <submittedName>
        <fullName evidence="9">Efflux RND transporter periplasmic adaptor subunit</fullName>
    </submittedName>
</protein>
<evidence type="ECO:0000259" key="7">
    <source>
        <dbReference type="Pfam" id="PF25944"/>
    </source>
</evidence>
<reference evidence="9" key="1">
    <citation type="submission" date="2021-04" db="EMBL/GenBank/DDBJ databases">
        <authorList>
            <person name="Zhang D.-C."/>
        </authorList>
    </citation>
    <scope>NUCLEOTIDE SEQUENCE</scope>
    <source>
        <strain evidence="9">CGMCC 1.15697</strain>
    </source>
</reference>
<evidence type="ECO:0000256" key="4">
    <source>
        <dbReference type="SAM" id="SignalP"/>
    </source>
</evidence>
<dbReference type="RefSeq" id="WP_210680553.1">
    <property type="nucleotide sequence ID" value="NZ_JAGMWN010000001.1"/>
</dbReference>
<dbReference type="InterPro" id="IPR058627">
    <property type="entry name" value="MdtA-like_C"/>
</dbReference>
<feature type="domain" description="Multidrug resistance protein MdtA-like alpha-helical hairpin" evidence="5">
    <location>
        <begin position="103"/>
        <end position="171"/>
    </location>
</feature>
<dbReference type="PANTHER" id="PTHR30158:SF3">
    <property type="entry name" value="MULTIDRUG EFFLUX PUMP SUBUNIT ACRA-RELATED"/>
    <property type="match status" value="1"/>
</dbReference>
<dbReference type="Gene3D" id="2.40.30.170">
    <property type="match status" value="1"/>
</dbReference>
<dbReference type="Pfam" id="PF25944">
    <property type="entry name" value="Beta-barrel_RND"/>
    <property type="match status" value="1"/>
</dbReference>
<keyword evidence="3" id="KW-0175">Coiled coil</keyword>
<evidence type="ECO:0000256" key="1">
    <source>
        <dbReference type="ARBA" id="ARBA00004196"/>
    </source>
</evidence>
<dbReference type="FunFam" id="2.40.420.20:FF:000001">
    <property type="entry name" value="Efflux RND transporter periplasmic adaptor subunit"/>
    <property type="match status" value="1"/>
</dbReference>
<dbReference type="InterPro" id="IPR058624">
    <property type="entry name" value="MdtA-like_HH"/>
</dbReference>
<dbReference type="AlphaFoldDB" id="A0A8J7S3H1"/>
<evidence type="ECO:0000259" key="5">
    <source>
        <dbReference type="Pfam" id="PF25876"/>
    </source>
</evidence>
<comment type="caution">
    <text evidence="9">The sequence shown here is derived from an EMBL/GenBank/DDBJ whole genome shotgun (WGS) entry which is preliminary data.</text>
</comment>
<dbReference type="GO" id="GO:0005886">
    <property type="term" value="C:plasma membrane"/>
    <property type="evidence" value="ECO:0007669"/>
    <property type="project" value="UniProtKB-SubCell"/>
</dbReference>
<dbReference type="Gene3D" id="1.10.287.470">
    <property type="entry name" value="Helix hairpin bin"/>
    <property type="match status" value="1"/>
</dbReference>
<accession>A0A8J7S3H1</accession>
<comment type="subcellular location">
    <subcellularLocation>
        <location evidence="1">Cell envelope</location>
    </subcellularLocation>
</comment>
<dbReference type="Pfam" id="PF25876">
    <property type="entry name" value="HH_MFP_RND"/>
    <property type="match status" value="1"/>
</dbReference>
<keyword evidence="10" id="KW-1185">Reference proteome</keyword>
<dbReference type="InterPro" id="IPR058625">
    <property type="entry name" value="MdtA-like_BSH"/>
</dbReference>
<evidence type="ECO:0000313" key="10">
    <source>
        <dbReference type="Proteomes" id="UP000672602"/>
    </source>
</evidence>
<evidence type="ECO:0000256" key="3">
    <source>
        <dbReference type="SAM" id="Coils"/>
    </source>
</evidence>
<dbReference type="PANTHER" id="PTHR30158">
    <property type="entry name" value="ACRA/E-RELATED COMPONENT OF DRUG EFFLUX TRANSPORTER"/>
    <property type="match status" value="1"/>
</dbReference>
<sequence length="383" mass="40701">MIRSRFLIVAALAANLVLGTITPSAAQQQGAGGPQPVTVTTLEARDVTLTSRLPGRIVASGVAEVRPQVAGIITERLFEEGGRVMAGDPMYRIDAESYEASVAAAEAQVAEARARLRATSKEADRAQELIDRGVVSEQRLEEAISQRDVDAAALKVAEAELRAARIDLDRTTIRAKLSGVVGRSFTTQGALVTASQAEPLAVIRALDPVYVDVTQSAAEILAWRRGSVQSKLDGVDTRVTLQLADGELYTETGEMTAAEPHVNESTGVVTLRMTFANPDGLLLPGMYVQVDMPQRQLKDAILAPQQGVQRNRRGEPVAYVVGAENKVEERALTIAQAQGANWVVTDGLSHGDKLIIEGLQKIAPGAPVAPEEGKATTADSSLQ</sequence>
<feature type="domain" description="Multidrug resistance protein MdtA-like C-terminal permuted SH3" evidence="8">
    <location>
        <begin position="299"/>
        <end position="361"/>
    </location>
</feature>
<name>A0A8J7S3H1_9PROT</name>
<dbReference type="Pfam" id="PF25917">
    <property type="entry name" value="BSH_RND"/>
    <property type="match status" value="1"/>
</dbReference>
<feature type="coiled-coil region" evidence="3">
    <location>
        <begin position="95"/>
        <end position="129"/>
    </location>
</feature>
<gene>
    <name evidence="9" type="ORF">KAJ83_03195</name>
</gene>
<evidence type="ECO:0000313" key="9">
    <source>
        <dbReference type="EMBL" id="MBP5855999.1"/>
    </source>
</evidence>
<dbReference type="InterPro" id="IPR006143">
    <property type="entry name" value="RND_pump_MFP"/>
</dbReference>
<dbReference type="Gene3D" id="2.40.420.20">
    <property type="match status" value="1"/>
</dbReference>
<evidence type="ECO:0000259" key="6">
    <source>
        <dbReference type="Pfam" id="PF25917"/>
    </source>
</evidence>
<dbReference type="Pfam" id="PF25967">
    <property type="entry name" value="RND-MFP_C"/>
    <property type="match status" value="1"/>
</dbReference>